<dbReference type="Proteomes" id="UP000282617">
    <property type="component" value="Unassembled WGS sequence"/>
</dbReference>
<comment type="subunit">
    <text evidence="7">Homodimer, forms a heterotetramer with a Cas2 homodimer.</text>
</comment>
<dbReference type="EMBL" id="RJNA01000003">
    <property type="protein sequence ID" value="RSI44816.1"/>
    <property type="molecule type" value="Genomic_DNA"/>
</dbReference>
<dbReference type="PANTHER" id="PTHR34353">
    <property type="entry name" value="CRISPR-ASSOCIATED ENDONUCLEASE CAS1 1"/>
    <property type="match status" value="1"/>
</dbReference>
<dbReference type="Gene3D" id="3.100.10.20">
    <property type="entry name" value="CRISPR-associated endonuclease Cas1, N-terminal domain"/>
    <property type="match status" value="1"/>
</dbReference>
<protein>
    <submittedName>
        <fullName evidence="8">CRISPR-associated endonuclease Cas1</fullName>
    </submittedName>
</protein>
<dbReference type="InterPro" id="IPR002729">
    <property type="entry name" value="CRISPR-assoc_Cas1"/>
</dbReference>
<name>A0A3R9IAF2_STRCR</name>
<evidence type="ECO:0000256" key="2">
    <source>
        <dbReference type="ARBA" id="ARBA00022723"/>
    </source>
</evidence>
<evidence type="ECO:0000313" key="9">
    <source>
        <dbReference type="Proteomes" id="UP000282617"/>
    </source>
</evidence>
<dbReference type="GO" id="GO:0016787">
    <property type="term" value="F:hydrolase activity"/>
    <property type="evidence" value="ECO:0007669"/>
    <property type="project" value="UniProtKB-KW"/>
</dbReference>
<dbReference type="GO" id="GO:0004519">
    <property type="term" value="F:endonuclease activity"/>
    <property type="evidence" value="ECO:0007669"/>
    <property type="project" value="UniProtKB-KW"/>
</dbReference>
<keyword evidence="6" id="KW-0051">Antiviral defense</keyword>
<accession>A0A3R9IAF2</accession>
<keyword evidence="4" id="KW-0378">Hydrolase</keyword>
<dbReference type="AlphaFoldDB" id="A0A3R9IAF2"/>
<comment type="caution">
    <text evidence="8">The sequence shown here is derived from an EMBL/GenBank/DDBJ whole genome shotgun (WGS) entry which is preliminary data.</text>
</comment>
<dbReference type="PANTHER" id="PTHR34353:SF2">
    <property type="entry name" value="CRISPR-ASSOCIATED ENDONUCLEASE CAS1 1"/>
    <property type="match status" value="1"/>
</dbReference>
<dbReference type="GO" id="GO:0043571">
    <property type="term" value="P:maintenance of CRISPR repeat elements"/>
    <property type="evidence" value="ECO:0007669"/>
    <property type="project" value="InterPro"/>
</dbReference>
<evidence type="ECO:0000256" key="7">
    <source>
        <dbReference type="ARBA" id="ARBA00038592"/>
    </source>
</evidence>
<dbReference type="InterPro" id="IPR042211">
    <property type="entry name" value="CRISPR-assoc_Cas1_N"/>
</dbReference>
<dbReference type="GO" id="GO:0051607">
    <property type="term" value="P:defense response to virus"/>
    <property type="evidence" value="ECO:0007669"/>
    <property type="project" value="UniProtKB-KW"/>
</dbReference>
<proteinExistence type="predicted"/>
<keyword evidence="3 8" id="KW-0255">Endonuclease</keyword>
<organism evidence="8 9">
    <name type="scientific">Streptococcus cristatus</name>
    <dbReference type="NCBI Taxonomy" id="45634"/>
    <lineage>
        <taxon>Bacteria</taxon>
        <taxon>Bacillati</taxon>
        <taxon>Bacillota</taxon>
        <taxon>Bacilli</taxon>
        <taxon>Lactobacillales</taxon>
        <taxon>Streptococcaceae</taxon>
        <taxon>Streptococcus</taxon>
    </lineage>
</organism>
<keyword evidence="2" id="KW-0479">Metal-binding</keyword>
<keyword evidence="1" id="KW-0540">Nuclease</keyword>
<keyword evidence="5" id="KW-0460">Magnesium</keyword>
<evidence type="ECO:0000313" key="8">
    <source>
        <dbReference type="EMBL" id="RSI44816.1"/>
    </source>
</evidence>
<dbReference type="Pfam" id="PF01867">
    <property type="entry name" value="Cas_Cas1"/>
    <property type="match status" value="1"/>
</dbReference>
<reference evidence="8 9" key="1">
    <citation type="submission" date="2018-11" db="EMBL/GenBank/DDBJ databases">
        <title>Species Designations Belie Phenotypic and Genotypic Heterogeneity in Oral Streptococci.</title>
        <authorList>
            <person name="Velsko I."/>
        </authorList>
    </citation>
    <scope>NUCLEOTIDE SEQUENCE [LARGE SCALE GENOMIC DNA]</scope>
    <source>
        <strain evidence="8 9">BCC51</strain>
    </source>
</reference>
<dbReference type="GO" id="GO:0003676">
    <property type="term" value="F:nucleic acid binding"/>
    <property type="evidence" value="ECO:0007669"/>
    <property type="project" value="InterPro"/>
</dbReference>
<evidence type="ECO:0000256" key="6">
    <source>
        <dbReference type="ARBA" id="ARBA00023118"/>
    </source>
</evidence>
<sequence>MADLYIQNSSCSLSVREQRVLVRNEEQILLKEISFNLIDNILVFGNAQLSTQLLKALANRDIFVFYFSSKGEFLFSFDSFRKEDFEKQRSQARASFDSDFCLGVARKIAAA</sequence>
<evidence type="ECO:0000256" key="3">
    <source>
        <dbReference type="ARBA" id="ARBA00022759"/>
    </source>
</evidence>
<evidence type="ECO:0000256" key="4">
    <source>
        <dbReference type="ARBA" id="ARBA00022801"/>
    </source>
</evidence>
<evidence type="ECO:0000256" key="1">
    <source>
        <dbReference type="ARBA" id="ARBA00022722"/>
    </source>
</evidence>
<dbReference type="GO" id="GO:0046872">
    <property type="term" value="F:metal ion binding"/>
    <property type="evidence" value="ECO:0007669"/>
    <property type="project" value="UniProtKB-KW"/>
</dbReference>
<gene>
    <name evidence="8" type="primary">cas1_2</name>
    <name evidence="8" type="ORF">D8872_02495</name>
</gene>
<evidence type="ECO:0000256" key="5">
    <source>
        <dbReference type="ARBA" id="ARBA00022842"/>
    </source>
</evidence>
<dbReference type="InterPro" id="IPR050646">
    <property type="entry name" value="Cas1"/>
</dbReference>